<dbReference type="InterPro" id="IPR009057">
    <property type="entry name" value="Homeodomain-like_sf"/>
</dbReference>
<keyword evidence="2" id="KW-0067">ATP-binding</keyword>
<keyword evidence="3" id="KW-0805">Transcription regulation</keyword>
<dbReference type="NCBIfam" id="TIGR02915">
    <property type="entry name" value="PEP_resp_reg"/>
    <property type="match status" value="1"/>
</dbReference>
<dbReference type="SUPFAM" id="SSF52172">
    <property type="entry name" value="CheY-like"/>
    <property type="match status" value="1"/>
</dbReference>
<dbReference type="Gene3D" id="3.40.50.2300">
    <property type="match status" value="1"/>
</dbReference>
<dbReference type="Gene3D" id="1.10.8.60">
    <property type="match status" value="1"/>
</dbReference>
<evidence type="ECO:0000256" key="1">
    <source>
        <dbReference type="ARBA" id="ARBA00022741"/>
    </source>
</evidence>
<evidence type="ECO:0000256" key="4">
    <source>
        <dbReference type="ARBA" id="ARBA00023163"/>
    </source>
</evidence>
<dbReference type="Proteomes" id="UP000617628">
    <property type="component" value="Unassembled WGS sequence"/>
</dbReference>
<dbReference type="GO" id="GO:0006355">
    <property type="term" value="P:regulation of DNA-templated transcription"/>
    <property type="evidence" value="ECO:0007669"/>
    <property type="project" value="InterPro"/>
</dbReference>
<dbReference type="SUPFAM" id="SSF46689">
    <property type="entry name" value="Homeodomain-like"/>
    <property type="match status" value="1"/>
</dbReference>
<organism evidence="8 9">
    <name type="scientific">Pelagicoccus mobilis</name>
    <dbReference type="NCBI Taxonomy" id="415221"/>
    <lineage>
        <taxon>Bacteria</taxon>
        <taxon>Pseudomonadati</taxon>
        <taxon>Verrucomicrobiota</taxon>
        <taxon>Opitutia</taxon>
        <taxon>Puniceicoccales</taxon>
        <taxon>Pelagicoccaceae</taxon>
        <taxon>Pelagicoccus</taxon>
    </lineage>
</organism>
<dbReference type="SUPFAM" id="SSF52540">
    <property type="entry name" value="P-loop containing nucleoside triphosphate hydrolases"/>
    <property type="match status" value="1"/>
</dbReference>
<keyword evidence="4" id="KW-0804">Transcription</keyword>
<keyword evidence="5" id="KW-0597">Phosphoprotein</keyword>
<dbReference type="GO" id="GO:0005524">
    <property type="term" value="F:ATP binding"/>
    <property type="evidence" value="ECO:0007669"/>
    <property type="project" value="UniProtKB-KW"/>
</dbReference>
<dbReference type="InterPro" id="IPR058031">
    <property type="entry name" value="AAA_lid_NorR"/>
</dbReference>
<dbReference type="GO" id="GO:0043565">
    <property type="term" value="F:sequence-specific DNA binding"/>
    <property type="evidence" value="ECO:0007669"/>
    <property type="project" value="InterPro"/>
</dbReference>
<dbReference type="Gene3D" id="1.10.10.60">
    <property type="entry name" value="Homeodomain-like"/>
    <property type="match status" value="1"/>
</dbReference>
<protein>
    <submittedName>
        <fullName evidence="8">PEP-CTERM-box response regulator transcription factor</fullName>
    </submittedName>
</protein>
<keyword evidence="9" id="KW-1185">Reference proteome</keyword>
<feature type="domain" description="Response regulatory" evidence="7">
    <location>
        <begin position="25"/>
        <end position="143"/>
    </location>
</feature>
<proteinExistence type="predicted"/>
<evidence type="ECO:0000256" key="5">
    <source>
        <dbReference type="PROSITE-ProRule" id="PRU00169"/>
    </source>
</evidence>
<dbReference type="PANTHER" id="PTHR32071:SF113">
    <property type="entry name" value="ALGINATE BIOSYNTHESIS TRANSCRIPTIONAL REGULATORY PROTEIN ALGB"/>
    <property type="match status" value="1"/>
</dbReference>
<dbReference type="PROSITE" id="PS50045">
    <property type="entry name" value="SIGMA54_INTERACT_4"/>
    <property type="match status" value="1"/>
</dbReference>
<dbReference type="RefSeq" id="WP_378924200.1">
    <property type="nucleotide sequence ID" value="NZ_JBHLTO010000011.1"/>
</dbReference>
<dbReference type="InterPro" id="IPR025662">
    <property type="entry name" value="Sigma_54_int_dom_ATP-bd_1"/>
</dbReference>
<dbReference type="InterPro" id="IPR011006">
    <property type="entry name" value="CheY-like_superfamily"/>
</dbReference>
<reference evidence="8" key="1">
    <citation type="submission" date="2021-01" db="EMBL/GenBank/DDBJ databases">
        <title>Modified the classification status of verrucomicrobia.</title>
        <authorList>
            <person name="Feng X."/>
        </authorList>
    </citation>
    <scope>NUCLEOTIDE SEQUENCE</scope>
    <source>
        <strain evidence="8">KCTC 13126</strain>
    </source>
</reference>
<dbReference type="PROSITE" id="PS00676">
    <property type="entry name" value="SIGMA54_INTERACT_2"/>
    <property type="match status" value="1"/>
</dbReference>
<dbReference type="Pfam" id="PF00158">
    <property type="entry name" value="Sigma54_activat"/>
    <property type="match status" value="1"/>
</dbReference>
<dbReference type="SMART" id="SM00448">
    <property type="entry name" value="REC"/>
    <property type="match status" value="1"/>
</dbReference>
<dbReference type="PRINTS" id="PR01590">
    <property type="entry name" value="HTHFIS"/>
</dbReference>
<keyword evidence="1" id="KW-0547">Nucleotide-binding</keyword>
<dbReference type="InterPro" id="IPR001789">
    <property type="entry name" value="Sig_transdc_resp-reg_receiver"/>
</dbReference>
<dbReference type="EMBL" id="JAENIL010000096">
    <property type="protein sequence ID" value="MBK1880532.1"/>
    <property type="molecule type" value="Genomic_DNA"/>
</dbReference>
<evidence type="ECO:0000313" key="8">
    <source>
        <dbReference type="EMBL" id="MBK1880532.1"/>
    </source>
</evidence>
<dbReference type="CDD" id="cd00009">
    <property type="entry name" value="AAA"/>
    <property type="match status" value="1"/>
</dbReference>
<dbReference type="Pfam" id="PF02954">
    <property type="entry name" value="HTH_8"/>
    <property type="match status" value="1"/>
</dbReference>
<feature type="domain" description="Sigma-54 factor interaction" evidence="6">
    <location>
        <begin position="167"/>
        <end position="396"/>
    </location>
</feature>
<accession>A0A934S1B6</accession>
<dbReference type="InterPro" id="IPR002197">
    <property type="entry name" value="HTH_Fis"/>
</dbReference>
<evidence type="ECO:0000259" key="6">
    <source>
        <dbReference type="PROSITE" id="PS50045"/>
    </source>
</evidence>
<dbReference type="Pfam" id="PF00072">
    <property type="entry name" value="Response_reg"/>
    <property type="match status" value="1"/>
</dbReference>
<feature type="modified residue" description="4-aspartylphosphate" evidence="5">
    <location>
        <position position="73"/>
    </location>
</feature>
<evidence type="ECO:0000259" key="7">
    <source>
        <dbReference type="PROSITE" id="PS50110"/>
    </source>
</evidence>
<dbReference type="Gene3D" id="3.40.50.300">
    <property type="entry name" value="P-loop containing nucleotide triphosphate hydrolases"/>
    <property type="match status" value="1"/>
</dbReference>
<dbReference type="InterPro" id="IPR002078">
    <property type="entry name" value="Sigma_54_int"/>
</dbReference>
<dbReference type="InterPro" id="IPR014264">
    <property type="entry name" value="PEP-CTERM_resp_reg"/>
</dbReference>
<evidence type="ECO:0000313" key="9">
    <source>
        <dbReference type="Proteomes" id="UP000617628"/>
    </source>
</evidence>
<dbReference type="InterPro" id="IPR003593">
    <property type="entry name" value="AAA+_ATPase"/>
</dbReference>
<gene>
    <name evidence="8" type="primary">prsR</name>
    <name evidence="8" type="ORF">JIN87_26840</name>
</gene>
<dbReference type="PROSITE" id="PS50110">
    <property type="entry name" value="RESPONSE_REGULATORY"/>
    <property type="match status" value="1"/>
</dbReference>
<name>A0A934S1B6_9BACT</name>
<dbReference type="InterPro" id="IPR025943">
    <property type="entry name" value="Sigma_54_int_dom_ATP-bd_2"/>
</dbReference>
<dbReference type="Pfam" id="PF25601">
    <property type="entry name" value="AAA_lid_14"/>
    <property type="match status" value="1"/>
</dbReference>
<dbReference type="GO" id="GO:0000160">
    <property type="term" value="P:phosphorelay signal transduction system"/>
    <property type="evidence" value="ECO:0007669"/>
    <property type="project" value="InterPro"/>
</dbReference>
<dbReference type="InterPro" id="IPR027417">
    <property type="entry name" value="P-loop_NTPase"/>
</dbReference>
<dbReference type="SMART" id="SM00382">
    <property type="entry name" value="AAA"/>
    <property type="match status" value="1"/>
</dbReference>
<dbReference type="PROSITE" id="PS00675">
    <property type="entry name" value="SIGMA54_INTERACT_1"/>
    <property type="match status" value="1"/>
</dbReference>
<evidence type="ECO:0000256" key="2">
    <source>
        <dbReference type="ARBA" id="ARBA00022840"/>
    </source>
</evidence>
<dbReference type="PANTHER" id="PTHR32071">
    <property type="entry name" value="TRANSCRIPTIONAL REGULATORY PROTEIN"/>
    <property type="match status" value="1"/>
</dbReference>
<sequence length="470" mass="51997">MLLERRFAEYTSSLLVKQMPASKPKLLIVDDDEEIRTQMRWSLGTDFEIFQAGNRDGAIQQFRENTPPVVLLDLGLPPRPNLVDEGMNTLADIVQIAPKTKVIIISGQGERENALEAIGRGAYDFMSKPVDTEELQLVLKRCYYVADLEKEYVSMQKKLNEDAFEGMLGTSEPMQKVFGLVRKVATSNAPVMILGESGTGKEMVANAIHTRSSQADGPFVAINCSAIPESLLESELFGHEKGAFTGADSTRIGKIEQANGGTLFLDEIGEVPLNVQVKLLRFLQESYIERVGGRDTIPVETRIVAATNADLKKGMADGTFREDFYFRLSVVELNLPPLRDRGEDIEYLATSFLKRFAAEAGNGKLVFSAAALKGIRSYPWSGNVRELQNRVRRAAIMAEGNKVSPEDLQLPADRTIPAGTTLKEAREALEKEMIEAALKKHKNKVTAAAAELGISRPTFYELLDRLGIKR</sequence>
<dbReference type="AlphaFoldDB" id="A0A934S1B6"/>
<dbReference type="FunFam" id="3.40.50.300:FF:000006">
    <property type="entry name" value="DNA-binding transcriptional regulator NtrC"/>
    <property type="match status" value="1"/>
</dbReference>
<comment type="caution">
    <text evidence="8">The sequence shown here is derived from an EMBL/GenBank/DDBJ whole genome shotgun (WGS) entry which is preliminary data.</text>
</comment>
<evidence type="ECO:0000256" key="3">
    <source>
        <dbReference type="ARBA" id="ARBA00023015"/>
    </source>
</evidence>